<keyword evidence="2" id="KW-0472">Membrane</keyword>
<gene>
    <name evidence="4" type="ORF">V1264_010739</name>
</gene>
<dbReference type="PROSITE" id="PS50835">
    <property type="entry name" value="IG_LIKE"/>
    <property type="match status" value="1"/>
</dbReference>
<dbReference type="InterPro" id="IPR007110">
    <property type="entry name" value="Ig-like_dom"/>
</dbReference>
<feature type="compositionally biased region" description="Polar residues" evidence="1">
    <location>
        <begin position="767"/>
        <end position="788"/>
    </location>
</feature>
<comment type="caution">
    <text evidence="4">The sequence shown here is derived from an EMBL/GenBank/DDBJ whole genome shotgun (WGS) entry which is preliminary data.</text>
</comment>
<evidence type="ECO:0000256" key="2">
    <source>
        <dbReference type="SAM" id="Phobius"/>
    </source>
</evidence>
<feature type="domain" description="Ig-like" evidence="3">
    <location>
        <begin position="136"/>
        <end position="246"/>
    </location>
</feature>
<keyword evidence="5" id="KW-1185">Reference proteome</keyword>
<evidence type="ECO:0000313" key="5">
    <source>
        <dbReference type="Proteomes" id="UP001374579"/>
    </source>
</evidence>
<feature type="transmembrane region" description="Helical" evidence="2">
    <location>
        <begin position="254"/>
        <end position="280"/>
    </location>
</feature>
<accession>A0AAN9G0U1</accession>
<evidence type="ECO:0000259" key="3">
    <source>
        <dbReference type="PROSITE" id="PS50835"/>
    </source>
</evidence>
<reference evidence="4 5" key="1">
    <citation type="submission" date="2024-02" db="EMBL/GenBank/DDBJ databases">
        <title>Chromosome-scale genome assembly of the rough periwinkle Littorina saxatilis.</title>
        <authorList>
            <person name="De Jode A."/>
            <person name="Faria R."/>
            <person name="Formenti G."/>
            <person name="Sims Y."/>
            <person name="Smith T.P."/>
            <person name="Tracey A."/>
            <person name="Wood J.M.D."/>
            <person name="Zagrodzka Z.B."/>
            <person name="Johannesson K."/>
            <person name="Butlin R.K."/>
            <person name="Leder E.H."/>
        </authorList>
    </citation>
    <scope>NUCLEOTIDE SEQUENCE [LARGE SCALE GENOMIC DNA]</scope>
    <source>
        <strain evidence="4">Snail1</strain>
        <tissue evidence="4">Muscle</tissue>
    </source>
</reference>
<feature type="region of interest" description="Disordered" evidence="1">
    <location>
        <begin position="738"/>
        <end position="882"/>
    </location>
</feature>
<dbReference type="EMBL" id="JBAMIC010000024">
    <property type="protein sequence ID" value="KAK7091021.1"/>
    <property type="molecule type" value="Genomic_DNA"/>
</dbReference>
<feature type="compositionally biased region" description="Polar residues" evidence="1">
    <location>
        <begin position="680"/>
        <end position="690"/>
    </location>
</feature>
<name>A0AAN9G0U1_9CAEN</name>
<feature type="region of interest" description="Disordered" evidence="1">
    <location>
        <begin position="635"/>
        <end position="695"/>
    </location>
</feature>
<dbReference type="SUPFAM" id="SSF48726">
    <property type="entry name" value="Immunoglobulin"/>
    <property type="match status" value="1"/>
</dbReference>
<feature type="compositionally biased region" description="Basic and acidic residues" evidence="1">
    <location>
        <begin position="529"/>
        <end position="539"/>
    </location>
</feature>
<feature type="compositionally biased region" description="Polar residues" evidence="1">
    <location>
        <begin position="862"/>
        <end position="876"/>
    </location>
</feature>
<dbReference type="Gene3D" id="2.60.40.10">
    <property type="entry name" value="Immunoglobulins"/>
    <property type="match status" value="1"/>
</dbReference>
<feature type="region of interest" description="Disordered" evidence="1">
    <location>
        <begin position="498"/>
        <end position="597"/>
    </location>
</feature>
<feature type="compositionally biased region" description="Basic and acidic residues" evidence="1">
    <location>
        <begin position="840"/>
        <end position="855"/>
    </location>
</feature>
<keyword evidence="2" id="KW-0812">Transmembrane</keyword>
<dbReference type="InterPro" id="IPR013783">
    <property type="entry name" value="Ig-like_fold"/>
</dbReference>
<keyword evidence="2" id="KW-1133">Transmembrane helix</keyword>
<sequence>MMLMLSPSGTMADSIPCDGSGCCEETNYVPDGLAPLNMTQRPDGFDAKDTDQKAFIYHCVRNFSSLLWFKHIDGTRVPYPWGEGGRVDLPEARHNQTVMILRLKKSDEGTYSYVASNATHNVSGTFHLQVDCRDSPLSFATHEQSVQHVREGSNKTLHCAANKPACPNSFREYKILWMWRNASKSATYTWVKNDTLPRTKVTCNTGEFYGLTCTLHIARVERVHFEGNFLCRFAGNTFYPLNQTIQLVPVEEKLVTWLLPVILSLVAVAVVTVVVIAVWWRCGHRLVFWCRTLPDRGEFDHDAVIVHDQDLEELARVHLKPGLKGLGFDVMDEVATPGKPEVLEKADAILNSYCVILAFSDEELQQSSNRFLTDVTQLKAARSVVFVRCDVTQNGKTDVGFSGTRDDTEDGLVSRSCETDAEAMTSNHVMEEGRSGSRLAEAPDAKAKDWSKVWKDERMKAFKSLHWPRGVTAPTTPSHPIGRKQARQLDKFWYNLRNHLPKPASKSHEGRSSHRRGKRERKGVNSTSSERRLLERSSADRTSSQTADCTTPTRGPRGRNSSQLGVESTNMERQGSGIDQPQATMQAAQNPASYDEPDDVFIDVKTGDTGLGDINPGQNVQPYLHDVVQGRGFPHIQERGYSNDSVGEDPQGSSDDVPAAVNQYRQSAPDGFSPAVQTVHPASSDPNGHRSSVPPRQIYDKAVPTKLEAQSFPSKDFISTKLEAQSFPSKDFISTKLEALSFPSEESTPSPPQTSQSPAGSPDVTAHFSSQYASSPERQSLPPENTTLLDLFPRSNGVASVGGSSGHAGLLASRNDLGKDKTFSDDPSGLKGPVSETGNADEKRETHNDVREQDGPKAPYDTQESGYHSMSPTSNPAYALLN</sequence>
<evidence type="ECO:0000313" key="4">
    <source>
        <dbReference type="EMBL" id="KAK7091021.1"/>
    </source>
</evidence>
<organism evidence="4 5">
    <name type="scientific">Littorina saxatilis</name>
    <dbReference type="NCBI Taxonomy" id="31220"/>
    <lineage>
        <taxon>Eukaryota</taxon>
        <taxon>Metazoa</taxon>
        <taxon>Spiralia</taxon>
        <taxon>Lophotrochozoa</taxon>
        <taxon>Mollusca</taxon>
        <taxon>Gastropoda</taxon>
        <taxon>Caenogastropoda</taxon>
        <taxon>Littorinimorpha</taxon>
        <taxon>Littorinoidea</taxon>
        <taxon>Littorinidae</taxon>
        <taxon>Littorina</taxon>
    </lineage>
</organism>
<proteinExistence type="predicted"/>
<feature type="compositionally biased region" description="Polar residues" evidence="1">
    <location>
        <begin position="540"/>
        <end position="592"/>
    </location>
</feature>
<protein>
    <recommendedName>
        <fullName evidence="3">Ig-like domain-containing protein</fullName>
    </recommendedName>
</protein>
<dbReference type="Proteomes" id="UP001374579">
    <property type="component" value="Unassembled WGS sequence"/>
</dbReference>
<evidence type="ECO:0000256" key="1">
    <source>
        <dbReference type="SAM" id="MobiDB-lite"/>
    </source>
</evidence>
<feature type="compositionally biased region" description="Low complexity" evidence="1">
    <location>
        <begin position="743"/>
        <end position="758"/>
    </location>
</feature>
<feature type="compositionally biased region" description="Low complexity" evidence="1">
    <location>
        <begin position="795"/>
        <end position="813"/>
    </location>
</feature>
<dbReference type="AlphaFoldDB" id="A0AAN9G0U1"/>
<dbReference type="InterPro" id="IPR036179">
    <property type="entry name" value="Ig-like_dom_sf"/>
</dbReference>